<dbReference type="AlphaFoldDB" id="A0A212LI99"/>
<reference evidence="3" key="1">
    <citation type="submission" date="2016-08" db="EMBL/GenBank/DDBJ databases">
        <authorList>
            <person name="Seilhamer J.J."/>
        </authorList>
    </citation>
    <scope>NUCLEOTIDE SEQUENCE</scope>
    <source>
        <strain evidence="3">86</strain>
    </source>
</reference>
<dbReference type="GO" id="GO:0006355">
    <property type="term" value="P:regulation of DNA-templated transcription"/>
    <property type="evidence" value="ECO:0007669"/>
    <property type="project" value="InterPro"/>
</dbReference>
<evidence type="ECO:0000259" key="2">
    <source>
        <dbReference type="Pfam" id="PF22513"/>
    </source>
</evidence>
<dbReference type="EMBL" id="FMJD01000008">
    <property type="protein sequence ID" value="SCM77271.1"/>
    <property type="molecule type" value="Genomic_DNA"/>
</dbReference>
<dbReference type="Pfam" id="PF22513">
    <property type="entry name" value="FitA-like_RHH"/>
    <property type="match status" value="1"/>
</dbReference>
<dbReference type="InterPro" id="IPR053853">
    <property type="entry name" value="FitA-like_RHH"/>
</dbReference>
<proteinExistence type="predicted"/>
<dbReference type="RefSeq" id="WP_288197199.1">
    <property type="nucleotide sequence ID" value="NZ_LT608334.1"/>
</dbReference>
<dbReference type="InterPro" id="IPR010985">
    <property type="entry name" value="Ribbon_hlx_hlx"/>
</dbReference>
<feature type="domain" description="Antitoxin FitA-like ribbon-helix-helix" evidence="2">
    <location>
        <begin position="3"/>
        <end position="40"/>
    </location>
</feature>
<sequence>MSALTIANIDPETEAGLRRLAERNGRTLEAEIADLLAKAAASVAPPVEDPKAKGLGSEIVAMFAKHGGFDLPERQRWPVPEPIDFDTPDYDR</sequence>
<accession>A0A212LI99</accession>
<dbReference type="InterPro" id="IPR013321">
    <property type="entry name" value="Arc_rbn_hlx_hlx"/>
</dbReference>
<evidence type="ECO:0000313" key="3">
    <source>
        <dbReference type="EMBL" id="SCM77271.1"/>
    </source>
</evidence>
<organism evidence="3">
    <name type="scientific">uncultured Pleomorphomonas sp</name>
    <dbReference type="NCBI Taxonomy" id="442121"/>
    <lineage>
        <taxon>Bacteria</taxon>
        <taxon>Pseudomonadati</taxon>
        <taxon>Pseudomonadota</taxon>
        <taxon>Alphaproteobacteria</taxon>
        <taxon>Hyphomicrobiales</taxon>
        <taxon>Pleomorphomonadaceae</taxon>
        <taxon>Pleomorphomonas</taxon>
        <taxon>environmental samples</taxon>
    </lineage>
</organism>
<name>A0A212LI99_9HYPH</name>
<protein>
    <submittedName>
        <fullName evidence="3">Putative Plasmid stability protein</fullName>
    </submittedName>
</protein>
<gene>
    <name evidence="3" type="ORF">KL86PLE_41076</name>
</gene>
<evidence type="ECO:0000256" key="1">
    <source>
        <dbReference type="SAM" id="MobiDB-lite"/>
    </source>
</evidence>
<dbReference type="SUPFAM" id="SSF47598">
    <property type="entry name" value="Ribbon-helix-helix"/>
    <property type="match status" value="1"/>
</dbReference>
<feature type="compositionally biased region" description="Acidic residues" evidence="1">
    <location>
        <begin position="83"/>
        <end position="92"/>
    </location>
</feature>
<dbReference type="Gene3D" id="1.10.1220.10">
    <property type="entry name" value="Met repressor-like"/>
    <property type="match status" value="1"/>
</dbReference>
<feature type="region of interest" description="Disordered" evidence="1">
    <location>
        <begin position="73"/>
        <end position="92"/>
    </location>
</feature>